<gene>
    <name evidence="2" type="ORF">SDC9_82619</name>
</gene>
<organism evidence="2">
    <name type="scientific">bioreactor metagenome</name>
    <dbReference type="NCBI Taxonomy" id="1076179"/>
    <lineage>
        <taxon>unclassified sequences</taxon>
        <taxon>metagenomes</taxon>
        <taxon>ecological metagenomes</taxon>
    </lineage>
</organism>
<protein>
    <submittedName>
        <fullName evidence="2">Uncharacterized protein</fullName>
    </submittedName>
</protein>
<sequence>MGCCGGPRPNKIYSFKEYFITTIVIIAIVLLIYYLKK</sequence>
<feature type="transmembrane region" description="Helical" evidence="1">
    <location>
        <begin position="18"/>
        <end position="35"/>
    </location>
</feature>
<evidence type="ECO:0000256" key="1">
    <source>
        <dbReference type="SAM" id="Phobius"/>
    </source>
</evidence>
<keyword evidence="1" id="KW-1133">Transmembrane helix</keyword>
<accession>A0A644ZDQ4</accession>
<keyword evidence="1" id="KW-0812">Transmembrane</keyword>
<dbReference type="AlphaFoldDB" id="A0A644ZDQ4"/>
<proteinExistence type="predicted"/>
<evidence type="ECO:0000313" key="2">
    <source>
        <dbReference type="EMBL" id="MPM36024.1"/>
    </source>
</evidence>
<reference evidence="2" key="1">
    <citation type="submission" date="2019-08" db="EMBL/GenBank/DDBJ databases">
        <authorList>
            <person name="Kucharzyk K."/>
            <person name="Murdoch R.W."/>
            <person name="Higgins S."/>
            <person name="Loffler F."/>
        </authorList>
    </citation>
    <scope>NUCLEOTIDE SEQUENCE</scope>
</reference>
<dbReference type="EMBL" id="VSSQ01007472">
    <property type="protein sequence ID" value="MPM36024.1"/>
    <property type="molecule type" value="Genomic_DNA"/>
</dbReference>
<keyword evidence="1" id="KW-0472">Membrane</keyword>
<comment type="caution">
    <text evidence="2">The sequence shown here is derived from an EMBL/GenBank/DDBJ whole genome shotgun (WGS) entry which is preliminary data.</text>
</comment>
<name>A0A644ZDQ4_9ZZZZ</name>